<sequence length="153" mass="16913">VRALIQRVSSASVSIDGEYLDSITTGLVVLLGVGEGDTQEDARYIVDKTLNLRIFPDDAGRFDRSLIDINGDLLVVSQFTLYADTRKGRRPSFTDAALPEVANPLYESTVELFKASCHNVVTGRFAEHMLVNIQNDGPVTIMLDSADREKPRR</sequence>
<evidence type="ECO:0000313" key="2">
    <source>
        <dbReference type="EMBL" id="SVC89067.1"/>
    </source>
</evidence>
<feature type="non-terminal residue" evidence="2">
    <location>
        <position position="1"/>
    </location>
</feature>
<reference evidence="2" key="1">
    <citation type="submission" date="2018-05" db="EMBL/GenBank/DDBJ databases">
        <authorList>
            <person name="Lanie J.A."/>
            <person name="Ng W.-L."/>
            <person name="Kazmierczak K.M."/>
            <person name="Andrzejewski T.M."/>
            <person name="Davidsen T.M."/>
            <person name="Wayne K.J."/>
            <person name="Tettelin H."/>
            <person name="Glass J.I."/>
            <person name="Rusch D."/>
            <person name="Podicherti R."/>
            <person name="Tsui H.-C.T."/>
            <person name="Winkler M.E."/>
        </authorList>
    </citation>
    <scope>NUCLEOTIDE SEQUENCE</scope>
</reference>
<evidence type="ECO:0008006" key="3">
    <source>
        <dbReference type="Google" id="ProtNLM"/>
    </source>
</evidence>
<dbReference type="PANTHER" id="PTHR10472">
    <property type="entry name" value="D-TYROSYL-TRNA TYR DEACYLASE"/>
    <property type="match status" value="1"/>
</dbReference>
<dbReference type="Gene3D" id="3.50.80.10">
    <property type="entry name" value="D-tyrosyl-tRNA(Tyr) deacylase"/>
    <property type="match status" value="1"/>
</dbReference>
<dbReference type="EMBL" id="UINC01116964">
    <property type="protein sequence ID" value="SVC89067.1"/>
    <property type="molecule type" value="Genomic_DNA"/>
</dbReference>
<dbReference type="AlphaFoldDB" id="A0A382QVT4"/>
<dbReference type="InterPro" id="IPR023509">
    <property type="entry name" value="DTD-like_sf"/>
</dbReference>
<comment type="similarity">
    <text evidence="1">Belongs to the DTD family.</text>
</comment>
<dbReference type="CDD" id="cd00563">
    <property type="entry name" value="Dtyr_deacylase"/>
    <property type="match status" value="1"/>
</dbReference>
<gene>
    <name evidence="2" type="ORF">METZ01_LOCUS341921</name>
</gene>
<dbReference type="GO" id="GO:0005737">
    <property type="term" value="C:cytoplasm"/>
    <property type="evidence" value="ECO:0007669"/>
    <property type="project" value="InterPro"/>
</dbReference>
<accession>A0A382QVT4</accession>
<organism evidence="2">
    <name type="scientific">marine metagenome</name>
    <dbReference type="NCBI Taxonomy" id="408172"/>
    <lineage>
        <taxon>unclassified sequences</taxon>
        <taxon>metagenomes</taxon>
        <taxon>ecological metagenomes</taxon>
    </lineage>
</organism>
<dbReference type="FunFam" id="3.50.80.10:FF:000001">
    <property type="entry name" value="D-aminoacyl-tRNA deacylase"/>
    <property type="match status" value="1"/>
</dbReference>
<dbReference type="PANTHER" id="PTHR10472:SF5">
    <property type="entry name" value="D-AMINOACYL-TRNA DEACYLASE 1"/>
    <property type="match status" value="1"/>
</dbReference>
<proteinExistence type="inferred from homology"/>
<dbReference type="HAMAP" id="MF_00518">
    <property type="entry name" value="Deacylase_Dtd"/>
    <property type="match status" value="1"/>
</dbReference>
<dbReference type="SUPFAM" id="SSF69500">
    <property type="entry name" value="DTD-like"/>
    <property type="match status" value="1"/>
</dbReference>
<dbReference type="GO" id="GO:0051500">
    <property type="term" value="F:D-tyrosyl-tRNA(Tyr) deacylase activity"/>
    <property type="evidence" value="ECO:0007669"/>
    <property type="project" value="TreeGrafter"/>
</dbReference>
<dbReference type="InterPro" id="IPR003732">
    <property type="entry name" value="Daa-tRNA_deacyls_DTD"/>
</dbReference>
<evidence type="ECO:0000256" key="1">
    <source>
        <dbReference type="ARBA" id="ARBA00009673"/>
    </source>
</evidence>
<name>A0A382QVT4_9ZZZZ</name>
<dbReference type="NCBIfam" id="TIGR00256">
    <property type="entry name" value="D-aminoacyl-tRNA deacylase"/>
    <property type="match status" value="1"/>
</dbReference>
<protein>
    <recommendedName>
        <fullName evidence="3">D-aminoacyl-tRNA deacylase</fullName>
    </recommendedName>
</protein>
<dbReference type="Pfam" id="PF02580">
    <property type="entry name" value="Tyr_Deacylase"/>
    <property type="match status" value="1"/>
</dbReference>